<gene>
    <name evidence="1" type="ORF">MTR67_048061</name>
</gene>
<dbReference type="Proteomes" id="UP001234989">
    <property type="component" value="Chromosome 11"/>
</dbReference>
<protein>
    <submittedName>
        <fullName evidence="1">Uncharacterized protein</fullName>
    </submittedName>
</protein>
<organism evidence="1 2">
    <name type="scientific">Solanum verrucosum</name>
    <dbReference type="NCBI Taxonomy" id="315347"/>
    <lineage>
        <taxon>Eukaryota</taxon>
        <taxon>Viridiplantae</taxon>
        <taxon>Streptophyta</taxon>
        <taxon>Embryophyta</taxon>
        <taxon>Tracheophyta</taxon>
        <taxon>Spermatophyta</taxon>
        <taxon>Magnoliopsida</taxon>
        <taxon>eudicotyledons</taxon>
        <taxon>Gunneridae</taxon>
        <taxon>Pentapetalae</taxon>
        <taxon>asterids</taxon>
        <taxon>lamiids</taxon>
        <taxon>Solanales</taxon>
        <taxon>Solanaceae</taxon>
        <taxon>Solanoideae</taxon>
        <taxon>Solaneae</taxon>
        <taxon>Solanum</taxon>
    </lineage>
</organism>
<sequence length="32" mass="3658">MVRLLHTPLDSCGSMIRIILHTILSWLQLSLP</sequence>
<dbReference type="EMBL" id="CP133622">
    <property type="protein sequence ID" value="WMV54676.1"/>
    <property type="molecule type" value="Genomic_DNA"/>
</dbReference>
<dbReference type="AlphaFoldDB" id="A0AAF0ZX06"/>
<name>A0AAF0ZX06_SOLVR</name>
<evidence type="ECO:0000313" key="1">
    <source>
        <dbReference type="EMBL" id="WMV54676.1"/>
    </source>
</evidence>
<keyword evidence="2" id="KW-1185">Reference proteome</keyword>
<evidence type="ECO:0000313" key="2">
    <source>
        <dbReference type="Proteomes" id="UP001234989"/>
    </source>
</evidence>
<reference evidence="1" key="1">
    <citation type="submission" date="2023-08" db="EMBL/GenBank/DDBJ databases">
        <title>A de novo genome assembly of Solanum verrucosum Schlechtendal, a Mexican diploid species geographically isolated from the other diploid A-genome species in potato relatives.</title>
        <authorList>
            <person name="Hosaka K."/>
        </authorList>
    </citation>
    <scope>NUCLEOTIDE SEQUENCE</scope>
    <source>
        <tissue evidence="1">Young leaves</tissue>
    </source>
</reference>
<proteinExistence type="predicted"/>
<accession>A0AAF0ZX06</accession>